<evidence type="ECO:0000256" key="9">
    <source>
        <dbReference type="SAM" id="Phobius"/>
    </source>
</evidence>
<evidence type="ECO:0000256" key="8">
    <source>
        <dbReference type="SAM" id="MobiDB-lite"/>
    </source>
</evidence>
<evidence type="ECO:0000256" key="3">
    <source>
        <dbReference type="ARBA" id="ARBA00018310"/>
    </source>
</evidence>
<dbReference type="InterPro" id="IPR018819">
    <property type="entry name" value="Nur1/Mug154"/>
</dbReference>
<dbReference type="GO" id="GO:0031965">
    <property type="term" value="C:nuclear membrane"/>
    <property type="evidence" value="ECO:0007669"/>
    <property type="project" value="UniProtKB-SubCell"/>
</dbReference>
<dbReference type="AlphaFoldDB" id="A0AAV5RQ57"/>
<dbReference type="EMBL" id="BTGD01000001">
    <property type="protein sequence ID" value="GMM53679.1"/>
    <property type="molecule type" value="Genomic_DNA"/>
</dbReference>
<keyword evidence="4 9" id="KW-0812">Transmembrane</keyword>
<evidence type="ECO:0000313" key="11">
    <source>
        <dbReference type="Proteomes" id="UP001377567"/>
    </source>
</evidence>
<reference evidence="10 11" key="1">
    <citation type="journal article" date="2023" name="Elife">
        <title>Identification of key yeast species and microbe-microbe interactions impacting larval growth of Drosophila in the wild.</title>
        <authorList>
            <person name="Mure A."/>
            <person name="Sugiura Y."/>
            <person name="Maeda R."/>
            <person name="Honda K."/>
            <person name="Sakurai N."/>
            <person name="Takahashi Y."/>
            <person name="Watada M."/>
            <person name="Katoh T."/>
            <person name="Gotoh A."/>
            <person name="Gotoh Y."/>
            <person name="Taniguchi I."/>
            <person name="Nakamura K."/>
            <person name="Hayashi T."/>
            <person name="Katayama T."/>
            <person name="Uemura T."/>
            <person name="Hattori Y."/>
        </authorList>
    </citation>
    <scope>NUCLEOTIDE SEQUENCE [LARGE SCALE GENOMIC DNA]</scope>
    <source>
        <strain evidence="10 11">KH-74</strain>
    </source>
</reference>
<organism evidence="10 11">
    <name type="scientific">Maudiozyma humilis</name>
    <name type="common">Sour dough yeast</name>
    <name type="synonym">Kazachstania humilis</name>
    <dbReference type="NCBI Taxonomy" id="51915"/>
    <lineage>
        <taxon>Eukaryota</taxon>
        <taxon>Fungi</taxon>
        <taxon>Dikarya</taxon>
        <taxon>Ascomycota</taxon>
        <taxon>Saccharomycotina</taxon>
        <taxon>Saccharomycetes</taxon>
        <taxon>Saccharomycetales</taxon>
        <taxon>Saccharomycetaceae</taxon>
        <taxon>Maudiozyma</taxon>
    </lineage>
</organism>
<keyword evidence="6 9" id="KW-0472">Membrane</keyword>
<comment type="similarity">
    <text evidence="2">Belongs to the NUR1 family.</text>
</comment>
<accession>A0AAV5RQ57</accession>
<evidence type="ECO:0000313" key="10">
    <source>
        <dbReference type="EMBL" id="GMM53679.1"/>
    </source>
</evidence>
<dbReference type="Proteomes" id="UP001377567">
    <property type="component" value="Unassembled WGS sequence"/>
</dbReference>
<feature type="transmembrane region" description="Helical" evidence="9">
    <location>
        <begin position="253"/>
        <end position="278"/>
    </location>
</feature>
<sequence length="381" mass="44637">MSMRISKKQVLSDEINDTPDNIEGPPQGWLQKAFFYCTLSPSDLQLVISEHIESIDWDSRAESIARPLGMFATFVFYMLRLVQDSVVKPAYYKNSADKDAFDLSKSETLQGMSSLSRYSNSKIQVEKRRNIMFNTIDSTITCVLVCMVLMNMRIAYQFLFNQYRSYSLFNFDPEVDSPNLTKRSLTDLSKSYLKDMGKKGLWSMIKYFILMKVNKEMMDRELNDKYFYTLNKWSPTKFTTQLFIHFNPVNVCFLWLTNVSFASFLLVMVIWTAFRFVIQDRYEVRLTDESIITAALVDQMNKKMIQNRTNKHYQNVLVDATNKRTPFVRFEPAITHNPIFQTHSLNGDLIRERFNRKIHQFEDVSDDTITKNTIPNSRSSP</sequence>
<dbReference type="PANTHER" id="PTHR28293">
    <property type="entry name" value="NUCLEAR RIM PROTEIN 1"/>
    <property type="match status" value="1"/>
</dbReference>
<name>A0AAV5RQ57_MAUHU</name>
<comment type="caution">
    <text evidence="10">The sequence shown here is derived from an EMBL/GenBank/DDBJ whole genome shotgun (WGS) entry which is preliminary data.</text>
</comment>
<evidence type="ECO:0000256" key="6">
    <source>
        <dbReference type="ARBA" id="ARBA00023136"/>
    </source>
</evidence>
<evidence type="ECO:0000256" key="5">
    <source>
        <dbReference type="ARBA" id="ARBA00022989"/>
    </source>
</evidence>
<dbReference type="PANTHER" id="PTHR28293:SF1">
    <property type="entry name" value="NUCLEAR RIM PROTEIN 1"/>
    <property type="match status" value="1"/>
</dbReference>
<feature type="transmembrane region" description="Helical" evidence="9">
    <location>
        <begin position="131"/>
        <end position="156"/>
    </location>
</feature>
<comment type="function">
    <text evidence="7">Member of a perinuclear network that controls recombination at multiple loci to maintain genome stability. Required for rDNA repeat stability.</text>
</comment>
<evidence type="ECO:0000256" key="1">
    <source>
        <dbReference type="ARBA" id="ARBA00004232"/>
    </source>
</evidence>
<evidence type="ECO:0000256" key="2">
    <source>
        <dbReference type="ARBA" id="ARBA00007900"/>
    </source>
</evidence>
<evidence type="ECO:0000256" key="7">
    <source>
        <dbReference type="ARBA" id="ARBA00024979"/>
    </source>
</evidence>
<keyword evidence="5 9" id="KW-1133">Transmembrane helix</keyword>
<dbReference type="GO" id="GO:0043007">
    <property type="term" value="P:maintenance of rDNA"/>
    <property type="evidence" value="ECO:0007669"/>
    <property type="project" value="TreeGrafter"/>
</dbReference>
<dbReference type="GO" id="GO:0007096">
    <property type="term" value="P:regulation of exit from mitosis"/>
    <property type="evidence" value="ECO:0007669"/>
    <property type="project" value="TreeGrafter"/>
</dbReference>
<keyword evidence="11" id="KW-1185">Reference proteome</keyword>
<gene>
    <name evidence="10" type="ORF">DAKH74_002950</name>
</gene>
<evidence type="ECO:0000256" key="4">
    <source>
        <dbReference type="ARBA" id="ARBA00022692"/>
    </source>
</evidence>
<protein>
    <recommendedName>
        <fullName evidence="3">Nuclear rim protein 1</fullName>
    </recommendedName>
</protein>
<dbReference type="Pfam" id="PF10332">
    <property type="entry name" value="DUF2418"/>
    <property type="match status" value="1"/>
</dbReference>
<proteinExistence type="inferred from homology"/>
<comment type="subcellular location">
    <subcellularLocation>
        <location evidence="1">Nucleus membrane</location>
        <topology evidence="1">Multi-pass membrane protein</topology>
    </subcellularLocation>
</comment>
<feature type="region of interest" description="Disordered" evidence="8">
    <location>
        <begin position="1"/>
        <end position="22"/>
    </location>
</feature>